<dbReference type="PROSITE" id="PS50181">
    <property type="entry name" value="FBOX"/>
    <property type="match status" value="1"/>
</dbReference>
<dbReference type="Pfam" id="PF25372">
    <property type="entry name" value="DUF7885"/>
    <property type="match status" value="1"/>
</dbReference>
<accession>A0A2B7ZIL8</accession>
<feature type="domain" description="F-box" evidence="2">
    <location>
        <begin position="177"/>
        <end position="223"/>
    </location>
</feature>
<dbReference type="Pfam" id="PF12937">
    <property type="entry name" value="F-box-like"/>
    <property type="match status" value="1"/>
</dbReference>
<feature type="region of interest" description="Disordered" evidence="1">
    <location>
        <begin position="601"/>
        <end position="635"/>
    </location>
</feature>
<feature type="compositionally biased region" description="Polar residues" evidence="1">
    <location>
        <begin position="49"/>
        <end position="65"/>
    </location>
</feature>
<reference evidence="3 4" key="1">
    <citation type="submission" date="2017-10" db="EMBL/GenBank/DDBJ databases">
        <title>Comparative genomics in systemic dimorphic fungi from Ajellomycetaceae.</title>
        <authorList>
            <person name="Munoz J.F."/>
            <person name="Mcewen J.G."/>
            <person name="Clay O.K."/>
            <person name="Cuomo C.A."/>
        </authorList>
    </citation>
    <scope>NUCLEOTIDE SEQUENCE [LARGE SCALE GENOMIC DNA]</scope>
    <source>
        <strain evidence="3 4">UAMH4076</strain>
    </source>
</reference>
<evidence type="ECO:0000313" key="3">
    <source>
        <dbReference type="EMBL" id="PGH33170.1"/>
    </source>
</evidence>
<dbReference type="SMART" id="SM00367">
    <property type="entry name" value="LRR_CC"/>
    <property type="match status" value="8"/>
</dbReference>
<dbReference type="Gene3D" id="3.80.10.10">
    <property type="entry name" value="Ribonuclease Inhibitor"/>
    <property type="match status" value="3"/>
</dbReference>
<dbReference type="GO" id="GO:0019005">
    <property type="term" value="C:SCF ubiquitin ligase complex"/>
    <property type="evidence" value="ECO:0007669"/>
    <property type="project" value="TreeGrafter"/>
</dbReference>
<sequence>MASILPDEMMESPGVTTPMSMESADNHPGMPPKRKGHKRLLNGLHRIASSPSLLKTGRQRSSSLCSRRHGKASMSCVSLNSTSYSQCFASPSSLQVFDSLSARNHNPPDSQTVQDENSIPIRVVTSDAAAAINSSPQSSIPLPADMRPTSRGDILPSSMELDEMQEMATVMQEKPRFEFWMDMPEEIKMAILQYLPAKDLFRCSRVSKAWNKMCFDGQLWAKLDASTYYADIPSEALVKVITAAGPFLRDLNLRGCTQLENAWLSHGERISDTCRNLANICIRDSRIDRTTLHLLIRKNPKLVHVDVSGLPIVNNSSMRTISQSCPKLELLDISWCKGVDAKGLRRVVASCPHLRDLRVNELSGFDNHQLLEQLFEINSLERLVLSHCSSLSDMSLKILMEGVDPEVDLLTDRAVVPPRKLKHLDLSRCRSLTDAGIKSLAHNLPELEGLQVSQCPNIGDNALLEVLRTTPRLTHLDLEELDKLTNTFLIELSKARCAATLQHLNLSYCERLGDTGMLQLLKTCPRLHSLDLDNTRVSDLTIMELCCQVRKRGFSNSFPRPGFRVAVFDCGNVTWAGVREVLSSNTYVPRQYPITNTKTMLPKTLNNSDQSLSLSTSSSSSISTSTDTTTSSTTLYNPYHSVSPITPITTNVEKAETNTNNQSTISLPPPSATILYPKEIIDLKCFYGWQMMVNEHTKRVLRGNLAAAMRLERKWADYMMTNEEAGSGGAGARRRRRRAREVERMYNEDDEGDESVYGPAGLAPLGGRRRRARSGGCVVM</sequence>
<evidence type="ECO:0000256" key="1">
    <source>
        <dbReference type="SAM" id="MobiDB-lite"/>
    </source>
</evidence>
<dbReference type="EMBL" id="PDND01000070">
    <property type="protein sequence ID" value="PGH33170.1"/>
    <property type="molecule type" value="Genomic_DNA"/>
</dbReference>
<dbReference type="STRING" id="73230.A0A2B7ZIL8"/>
<dbReference type="PANTHER" id="PTHR13318:SF190">
    <property type="entry name" value="PARTNER OF PAIRED, ISOFORM B"/>
    <property type="match status" value="1"/>
</dbReference>
<gene>
    <name evidence="3" type="ORF">GX50_04012</name>
</gene>
<evidence type="ECO:0000313" key="4">
    <source>
        <dbReference type="Proteomes" id="UP000226031"/>
    </source>
</evidence>
<protein>
    <submittedName>
        <fullName evidence="3">F-box and leucine-rich repeat protein 2/20</fullName>
    </submittedName>
</protein>
<keyword evidence="4" id="KW-1185">Reference proteome</keyword>
<dbReference type="VEuPathDB" id="FungiDB:EMCG_00944"/>
<comment type="caution">
    <text evidence="3">The sequence shown here is derived from an EMBL/GenBank/DDBJ whole genome shotgun (WGS) entry which is preliminary data.</text>
</comment>
<dbReference type="SMART" id="SM00256">
    <property type="entry name" value="FBOX"/>
    <property type="match status" value="1"/>
</dbReference>
<dbReference type="SUPFAM" id="SSF52047">
    <property type="entry name" value="RNI-like"/>
    <property type="match status" value="1"/>
</dbReference>
<dbReference type="InterPro" id="IPR057207">
    <property type="entry name" value="FBXL15_LRR"/>
</dbReference>
<feature type="compositionally biased region" description="Low complexity" evidence="1">
    <location>
        <begin position="604"/>
        <end position="635"/>
    </location>
</feature>
<dbReference type="Proteomes" id="UP000226031">
    <property type="component" value="Unassembled WGS sequence"/>
</dbReference>
<proteinExistence type="predicted"/>
<dbReference type="InterPro" id="IPR006553">
    <property type="entry name" value="Leu-rich_rpt_Cys-con_subtyp"/>
</dbReference>
<dbReference type="GO" id="GO:0031146">
    <property type="term" value="P:SCF-dependent proteasomal ubiquitin-dependent protein catabolic process"/>
    <property type="evidence" value="ECO:0007669"/>
    <property type="project" value="TreeGrafter"/>
</dbReference>
<organism evidence="3 4">
    <name type="scientific">[Emmonsia] crescens</name>
    <dbReference type="NCBI Taxonomy" id="73230"/>
    <lineage>
        <taxon>Eukaryota</taxon>
        <taxon>Fungi</taxon>
        <taxon>Dikarya</taxon>
        <taxon>Ascomycota</taxon>
        <taxon>Pezizomycotina</taxon>
        <taxon>Eurotiomycetes</taxon>
        <taxon>Eurotiomycetidae</taxon>
        <taxon>Onygenales</taxon>
        <taxon>Ajellomycetaceae</taxon>
        <taxon>Emergomyces</taxon>
    </lineage>
</organism>
<dbReference type="AlphaFoldDB" id="A0A2B7ZIL8"/>
<name>A0A2B7ZIL8_9EURO</name>
<dbReference type="PANTHER" id="PTHR13318">
    <property type="entry name" value="PARTNER OF PAIRED, ISOFORM B-RELATED"/>
    <property type="match status" value="1"/>
</dbReference>
<evidence type="ECO:0000259" key="2">
    <source>
        <dbReference type="PROSITE" id="PS50181"/>
    </source>
</evidence>
<dbReference type="InterPro" id="IPR001810">
    <property type="entry name" value="F-box_dom"/>
</dbReference>
<dbReference type="InterPro" id="IPR032675">
    <property type="entry name" value="LRR_dom_sf"/>
</dbReference>
<feature type="region of interest" description="Disordered" evidence="1">
    <location>
        <begin position="1"/>
        <end position="71"/>
    </location>
</feature>